<evidence type="ECO:0000256" key="2">
    <source>
        <dbReference type="ARBA" id="ARBA00005619"/>
    </source>
</evidence>
<feature type="transmembrane region" description="Helical" evidence="11">
    <location>
        <begin position="32"/>
        <end position="54"/>
    </location>
</feature>
<evidence type="ECO:0000256" key="11">
    <source>
        <dbReference type="SAM" id="Phobius"/>
    </source>
</evidence>
<keyword evidence="13" id="KW-1185">Reference proteome</keyword>
<dbReference type="OrthoDB" id="41266at2759"/>
<evidence type="ECO:0000313" key="12">
    <source>
        <dbReference type="EMBL" id="CDW76676.1"/>
    </source>
</evidence>
<keyword evidence="8" id="KW-0342">GTP-binding</keyword>
<protein>
    <recommendedName>
        <fullName evidence="3">Signal recognition particle receptor subunit beta</fullName>
    </recommendedName>
</protein>
<comment type="subcellular location">
    <subcellularLocation>
        <location evidence="1">Endoplasmic reticulum membrane</location>
        <topology evidence="1">Single-pass membrane protein</topology>
    </subcellularLocation>
</comment>
<keyword evidence="6" id="KW-0256">Endoplasmic reticulum</keyword>
<keyword evidence="9 11" id="KW-0472">Membrane</keyword>
<reference evidence="12 13" key="1">
    <citation type="submission" date="2014-06" db="EMBL/GenBank/DDBJ databases">
        <authorList>
            <person name="Swart Estienne"/>
        </authorList>
    </citation>
    <scope>NUCLEOTIDE SEQUENCE [LARGE SCALE GENOMIC DNA]</scope>
    <source>
        <strain evidence="12 13">130c</strain>
    </source>
</reference>
<keyword evidence="7 11" id="KW-1133">Transmembrane helix</keyword>
<dbReference type="Gene3D" id="3.40.50.300">
    <property type="entry name" value="P-loop containing nucleotide triphosphate hydrolases"/>
    <property type="match status" value="2"/>
</dbReference>
<dbReference type="FunCoup" id="A0A078A7A5">
    <property type="interactions" value="215"/>
</dbReference>
<accession>A0A078A7A5</accession>
<gene>
    <name evidence="12" type="primary">Contig19632.g20815</name>
    <name evidence="12" type="ORF">STYLEM_5637</name>
</gene>
<dbReference type="Proteomes" id="UP000039865">
    <property type="component" value="Unassembled WGS sequence"/>
</dbReference>
<sequence length="264" mass="29569">MEQYQNLVEVTHEYAGKHIASLLPLDQPSQLYISHAIILLTFGFILIQILSALASGLFKKSKGSVNNTSATTRKQKRQQSQLLICGPTNSGKTALFYHLITKEVRTTVSSIEVNETPKSMDVKIPASALPNGQDSLTKKISVIDIPGHYHFREKLQDGLETAKAILVTVDSKEKTPVLIACNKQDLQFSKKATTVEIELEKEIEELRKVKKAVQVDDINEKVGYLESMKKKFSFSELQVPVKFVEISVKNEDLGEVYKFINGNF</sequence>
<evidence type="ECO:0000256" key="6">
    <source>
        <dbReference type="ARBA" id="ARBA00022824"/>
    </source>
</evidence>
<comment type="similarity">
    <text evidence="2">Belongs to the SRP receptor beta subunit family.</text>
</comment>
<keyword evidence="5" id="KW-0547">Nucleotide-binding</keyword>
<evidence type="ECO:0000256" key="7">
    <source>
        <dbReference type="ARBA" id="ARBA00022989"/>
    </source>
</evidence>
<dbReference type="InterPro" id="IPR027417">
    <property type="entry name" value="P-loop_NTPase"/>
</dbReference>
<name>A0A078A7A5_STYLE</name>
<dbReference type="Pfam" id="PF09439">
    <property type="entry name" value="SRPRB"/>
    <property type="match status" value="1"/>
</dbReference>
<evidence type="ECO:0000256" key="8">
    <source>
        <dbReference type="ARBA" id="ARBA00023134"/>
    </source>
</evidence>
<evidence type="ECO:0000256" key="5">
    <source>
        <dbReference type="ARBA" id="ARBA00022741"/>
    </source>
</evidence>
<evidence type="ECO:0000256" key="3">
    <source>
        <dbReference type="ARBA" id="ARBA00020256"/>
    </source>
</evidence>
<evidence type="ECO:0000313" key="13">
    <source>
        <dbReference type="Proteomes" id="UP000039865"/>
    </source>
</evidence>
<evidence type="ECO:0000256" key="1">
    <source>
        <dbReference type="ARBA" id="ARBA00004389"/>
    </source>
</evidence>
<dbReference type="EMBL" id="CCKQ01005440">
    <property type="protein sequence ID" value="CDW76676.1"/>
    <property type="molecule type" value="Genomic_DNA"/>
</dbReference>
<evidence type="ECO:0000256" key="10">
    <source>
        <dbReference type="ARBA" id="ARBA00023170"/>
    </source>
</evidence>
<dbReference type="InParanoid" id="A0A078A7A5"/>
<dbReference type="InterPro" id="IPR019009">
    <property type="entry name" value="SRP_receptor_beta_su"/>
</dbReference>
<keyword evidence="4 11" id="KW-0812">Transmembrane</keyword>
<evidence type="ECO:0000256" key="4">
    <source>
        <dbReference type="ARBA" id="ARBA00022692"/>
    </source>
</evidence>
<keyword evidence="10" id="KW-0675">Receptor</keyword>
<dbReference type="AlphaFoldDB" id="A0A078A7A5"/>
<dbReference type="SUPFAM" id="SSF52540">
    <property type="entry name" value="P-loop containing nucleoside triphosphate hydrolases"/>
    <property type="match status" value="1"/>
</dbReference>
<dbReference type="GO" id="GO:0005525">
    <property type="term" value="F:GTP binding"/>
    <property type="evidence" value="ECO:0007669"/>
    <property type="project" value="UniProtKB-KW"/>
</dbReference>
<organism evidence="12 13">
    <name type="scientific">Stylonychia lemnae</name>
    <name type="common">Ciliate</name>
    <dbReference type="NCBI Taxonomy" id="5949"/>
    <lineage>
        <taxon>Eukaryota</taxon>
        <taxon>Sar</taxon>
        <taxon>Alveolata</taxon>
        <taxon>Ciliophora</taxon>
        <taxon>Intramacronucleata</taxon>
        <taxon>Spirotrichea</taxon>
        <taxon>Stichotrichia</taxon>
        <taxon>Sporadotrichida</taxon>
        <taxon>Oxytrichidae</taxon>
        <taxon>Stylonychinae</taxon>
        <taxon>Stylonychia</taxon>
    </lineage>
</organism>
<evidence type="ECO:0000256" key="9">
    <source>
        <dbReference type="ARBA" id="ARBA00023136"/>
    </source>
</evidence>
<proteinExistence type="inferred from homology"/>
<dbReference type="GO" id="GO:0005789">
    <property type="term" value="C:endoplasmic reticulum membrane"/>
    <property type="evidence" value="ECO:0007669"/>
    <property type="project" value="UniProtKB-SubCell"/>
</dbReference>